<reference evidence="6 8" key="1">
    <citation type="journal article" date="2020" name="Stud. Mycol.">
        <title>101 Dothideomycetes genomes: a test case for predicting lifestyles and emergence of pathogens.</title>
        <authorList>
            <person name="Haridas S."/>
            <person name="Albert R."/>
            <person name="Binder M."/>
            <person name="Bloem J."/>
            <person name="Labutti K."/>
            <person name="Salamov A."/>
            <person name="Andreopoulos B."/>
            <person name="Baker S."/>
            <person name="Barry K."/>
            <person name="Bills G."/>
            <person name="Bluhm B."/>
            <person name="Cannon C."/>
            <person name="Castanera R."/>
            <person name="Culley D."/>
            <person name="Daum C."/>
            <person name="Ezra D."/>
            <person name="Gonzalez J."/>
            <person name="Henrissat B."/>
            <person name="Kuo A."/>
            <person name="Liang C."/>
            <person name="Lipzen A."/>
            <person name="Lutzoni F."/>
            <person name="Magnuson J."/>
            <person name="Mondo S."/>
            <person name="Nolan M."/>
            <person name="Ohm R."/>
            <person name="Pangilinan J."/>
            <person name="Park H.-J."/>
            <person name="Ramirez L."/>
            <person name="Alfaro M."/>
            <person name="Sun H."/>
            <person name="Tritt A."/>
            <person name="Yoshinaga Y."/>
            <person name="Zwiers L.-H."/>
            <person name="Turgeon B."/>
            <person name="Goodwin S."/>
            <person name="Spatafora J."/>
            <person name="Crous P."/>
            <person name="Grigoriev I."/>
        </authorList>
    </citation>
    <scope>NUCLEOTIDE SEQUENCE</scope>
    <source>
        <strain evidence="6 8">CBS 304.34</strain>
    </source>
</reference>
<feature type="non-terminal residue" evidence="6">
    <location>
        <position position="224"/>
    </location>
</feature>
<reference evidence="8" key="2">
    <citation type="submission" date="2020-04" db="EMBL/GenBank/DDBJ databases">
        <authorList>
            <consortium name="NCBI Genome Project"/>
        </authorList>
    </citation>
    <scope>NUCLEOTIDE SEQUENCE</scope>
    <source>
        <strain evidence="8">CBS 304.34</strain>
    </source>
</reference>
<dbReference type="AlphaFoldDB" id="A0A6A6Z444"/>
<evidence type="ECO:0000313" key="6">
    <source>
        <dbReference type="EMBL" id="KAF2815856.1"/>
    </source>
</evidence>
<feature type="non-terminal residue" evidence="6">
    <location>
        <position position="1"/>
    </location>
</feature>
<evidence type="ECO:0000256" key="2">
    <source>
        <dbReference type="ARBA" id="ARBA00004613"/>
    </source>
</evidence>
<evidence type="ECO:0000256" key="4">
    <source>
        <dbReference type="ARBA" id="ARBA00023157"/>
    </source>
</evidence>
<dbReference type="GeneID" id="54455612"/>
<name>A0A6A6Z444_9PEZI</name>
<sequence length="224" mass="23875">LLSSLPSIAAHGHVTGIVANDTWYTGWNAEMRYQTPIPAMAGWPCDNLDNGIIAPSAFTTADTICHKSATNGQASIPITAGSTLSFQWNTWPASHKGLVINYIADCGGDCTTVDKTSLKFVKLAAAGWVEGNDPGTWATDTLIADNVTASTTIPKGLKSGRYVVRHEVIALHTVGQANVAQAYPQCVNIERFYTASDTGILFDVYSAFTGYVIPGPAVVALRRR</sequence>
<dbReference type="InterPro" id="IPR005103">
    <property type="entry name" value="AA9_LPMO"/>
</dbReference>
<gene>
    <name evidence="6 8" type="ORF">BDZ99DRAFT_363919</name>
</gene>
<dbReference type="Proteomes" id="UP000504636">
    <property type="component" value="Unplaced"/>
</dbReference>
<evidence type="ECO:0000256" key="3">
    <source>
        <dbReference type="ARBA" id="ARBA00022525"/>
    </source>
</evidence>
<dbReference type="PANTHER" id="PTHR33353">
    <property type="entry name" value="PUTATIVE (AFU_ORTHOLOGUE AFUA_1G12560)-RELATED"/>
    <property type="match status" value="1"/>
</dbReference>
<accession>A0A6A6Z444</accession>
<proteinExistence type="predicted"/>
<evidence type="ECO:0000313" key="7">
    <source>
        <dbReference type="Proteomes" id="UP000504636"/>
    </source>
</evidence>
<keyword evidence="4" id="KW-1015">Disulfide bond</keyword>
<keyword evidence="3" id="KW-0964">Secreted</keyword>
<protein>
    <submittedName>
        <fullName evidence="6 8">Glycoside hydrolase</fullName>
    </submittedName>
</protein>
<reference evidence="8" key="3">
    <citation type="submission" date="2025-04" db="UniProtKB">
        <authorList>
            <consortium name="RefSeq"/>
        </authorList>
    </citation>
    <scope>IDENTIFICATION</scope>
    <source>
        <strain evidence="8">CBS 304.34</strain>
    </source>
</reference>
<dbReference type="GO" id="GO:0016787">
    <property type="term" value="F:hydrolase activity"/>
    <property type="evidence" value="ECO:0007669"/>
    <property type="project" value="UniProtKB-KW"/>
</dbReference>
<evidence type="ECO:0000313" key="8">
    <source>
        <dbReference type="RefSeq" id="XP_033582820.1"/>
    </source>
</evidence>
<dbReference type="Pfam" id="PF03443">
    <property type="entry name" value="AA9"/>
    <property type="match status" value="1"/>
</dbReference>
<feature type="domain" description="Auxiliary Activity family 9 catalytic" evidence="5">
    <location>
        <begin position="11"/>
        <end position="190"/>
    </location>
</feature>
<comment type="cofactor">
    <cofactor evidence="1">
        <name>Cu(2+)</name>
        <dbReference type="ChEBI" id="CHEBI:29036"/>
    </cofactor>
</comment>
<dbReference type="GO" id="GO:0005576">
    <property type="term" value="C:extracellular region"/>
    <property type="evidence" value="ECO:0007669"/>
    <property type="project" value="UniProtKB-SubCell"/>
</dbReference>
<evidence type="ECO:0000256" key="1">
    <source>
        <dbReference type="ARBA" id="ARBA00001973"/>
    </source>
</evidence>
<dbReference type="PANTHER" id="PTHR33353:SF34">
    <property type="entry name" value="ENDO-BETA-1,4-GLUCANASE D"/>
    <property type="match status" value="1"/>
</dbReference>
<dbReference type="EMBL" id="MU003693">
    <property type="protein sequence ID" value="KAF2815856.1"/>
    <property type="molecule type" value="Genomic_DNA"/>
</dbReference>
<comment type="subcellular location">
    <subcellularLocation>
        <location evidence="2">Secreted</location>
    </subcellularLocation>
</comment>
<dbReference type="InterPro" id="IPR049892">
    <property type="entry name" value="AA9"/>
</dbReference>
<evidence type="ECO:0000259" key="5">
    <source>
        <dbReference type="Pfam" id="PF03443"/>
    </source>
</evidence>
<dbReference type="CDD" id="cd21175">
    <property type="entry name" value="LPMO_AA9"/>
    <property type="match status" value="1"/>
</dbReference>
<keyword evidence="6 8" id="KW-0378">Hydrolase</keyword>
<dbReference type="OrthoDB" id="4849160at2759"/>
<keyword evidence="7" id="KW-1185">Reference proteome</keyword>
<dbReference type="Gene3D" id="2.70.50.70">
    <property type="match status" value="1"/>
</dbReference>
<dbReference type="RefSeq" id="XP_033582820.1">
    <property type="nucleotide sequence ID" value="XM_033714719.1"/>
</dbReference>
<organism evidence="6">
    <name type="scientific">Mytilinidion resinicola</name>
    <dbReference type="NCBI Taxonomy" id="574789"/>
    <lineage>
        <taxon>Eukaryota</taxon>
        <taxon>Fungi</taxon>
        <taxon>Dikarya</taxon>
        <taxon>Ascomycota</taxon>
        <taxon>Pezizomycotina</taxon>
        <taxon>Dothideomycetes</taxon>
        <taxon>Pleosporomycetidae</taxon>
        <taxon>Mytilinidiales</taxon>
        <taxon>Mytilinidiaceae</taxon>
        <taxon>Mytilinidion</taxon>
    </lineage>
</organism>